<accession>A0A9N9J5U3</accession>
<comment type="subcellular location">
    <subcellularLocation>
        <location evidence="2">Nucleus</location>
    </subcellularLocation>
</comment>
<dbReference type="InterPro" id="IPR001766">
    <property type="entry name" value="Fork_head_dom"/>
</dbReference>
<dbReference type="PROSITE" id="PS50039">
    <property type="entry name" value="FORK_HEAD_3"/>
    <property type="match status" value="1"/>
</dbReference>
<dbReference type="EMBL" id="CAJVPV010042313">
    <property type="protein sequence ID" value="CAG8763776.1"/>
    <property type="molecule type" value="Genomic_DNA"/>
</dbReference>
<keyword evidence="2" id="KW-0539">Nucleus</keyword>
<dbReference type="CDD" id="cd00059">
    <property type="entry name" value="FH_FOX"/>
    <property type="match status" value="1"/>
</dbReference>
<dbReference type="PRINTS" id="PR00053">
    <property type="entry name" value="FORKHEAD"/>
</dbReference>
<dbReference type="FunFam" id="1.10.10.10:FF:000135">
    <property type="entry name" value="forkhead box protein G1"/>
    <property type="match status" value="1"/>
</dbReference>
<dbReference type="Proteomes" id="UP000789342">
    <property type="component" value="Unassembled WGS sequence"/>
</dbReference>
<dbReference type="InterPro" id="IPR036390">
    <property type="entry name" value="WH_DNA-bd_sf"/>
</dbReference>
<feature type="non-terminal residue" evidence="5">
    <location>
        <position position="1"/>
    </location>
</feature>
<dbReference type="GO" id="GO:0000981">
    <property type="term" value="F:DNA-binding transcription factor activity, RNA polymerase II-specific"/>
    <property type="evidence" value="ECO:0007669"/>
    <property type="project" value="TreeGrafter"/>
</dbReference>
<gene>
    <name evidence="5" type="ORF">AMORRO_LOCUS16117</name>
</gene>
<reference evidence="5" key="1">
    <citation type="submission" date="2021-06" db="EMBL/GenBank/DDBJ databases">
        <authorList>
            <person name="Kallberg Y."/>
            <person name="Tangrot J."/>
            <person name="Rosling A."/>
        </authorList>
    </citation>
    <scope>NUCLEOTIDE SEQUENCE</scope>
    <source>
        <strain evidence="5">CL551</strain>
    </source>
</reference>
<dbReference type="Pfam" id="PF00250">
    <property type="entry name" value="Forkhead"/>
    <property type="match status" value="1"/>
</dbReference>
<name>A0A9N9J5U3_9GLOM</name>
<proteinExistence type="predicted"/>
<evidence type="ECO:0000256" key="2">
    <source>
        <dbReference type="PROSITE-ProRule" id="PRU00089"/>
    </source>
</evidence>
<dbReference type="PANTHER" id="PTHR11829">
    <property type="entry name" value="FORKHEAD BOX PROTEIN"/>
    <property type="match status" value="1"/>
</dbReference>
<dbReference type="PANTHER" id="PTHR11829:SF343">
    <property type="entry name" value="FORK-HEAD DOMAIN-CONTAINING PROTEIN"/>
    <property type="match status" value="1"/>
</dbReference>
<dbReference type="InterPro" id="IPR036388">
    <property type="entry name" value="WH-like_DNA-bd_sf"/>
</dbReference>
<sequence>TNYSSSYPPYQPPSSPTQQQTSRRQPPPASSHQSQPPYYSQQNPPFLPQISSPSSHPHQSPSQQSSPSSLIQPHSAISSMRPFQRSHTSQNVISEPFVTVTPELNNRPPRRRRRPPFSYSSLIAQAILDSPDKRLTLREVYQWIMERYPQLYKADDTGWQNTIRHNLSLNKCFKKVPRSDTELGHSTSSSTASKGKGGYWTIDPEYMSAYHDGVFARGGVQKRRPGEVGLHPGMNNVGMGDDDSGGSDTSPPDNMAGRLVDVDEDGESV</sequence>
<evidence type="ECO:0000259" key="4">
    <source>
        <dbReference type="PROSITE" id="PS50039"/>
    </source>
</evidence>
<evidence type="ECO:0000313" key="5">
    <source>
        <dbReference type="EMBL" id="CAG8763776.1"/>
    </source>
</evidence>
<dbReference type="GO" id="GO:0005634">
    <property type="term" value="C:nucleus"/>
    <property type="evidence" value="ECO:0007669"/>
    <property type="project" value="UniProtKB-SubCell"/>
</dbReference>
<dbReference type="PROSITE" id="PS00657">
    <property type="entry name" value="FORK_HEAD_1"/>
    <property type="match status" value="1"/>
</dbReference>
<keyword evidence="6" id="KW-1185">Reference proteome</keyword>
<dbReference type="OrthoDB" id="5954824at2759"/>
<dbReference type="GO" id="GO:0000978">
    <property type="term" value="F:RNA polymerase II cis-regulatory region sequence-specific DNA binding"/>
    <property type="evidence" value="ECO:0007669"/>
    <property type="project" value="TreeGrafter"/>
</dbReference>
<protein>
    <submittedName>
        <fullName evidence="5">10422_t:CDS:1</fullName>
    </submittedName>
</protein>
<dbReference type="SUPFAM" id="SSF46785">
    <property type="entry name" value="Winged helix' DNA-binding domain"/>
    <property type="match status" value="1"/>
</dbReference>
<feature type="DNA-binding region" description="Fork-head" evidence="2">
    <location>
        <begin position="114"/>
        <end position="225"/>
    </location>
</feature>
<feature type="compositionally biased region" description="Low complexity" evidence="3">
    <location>
        <begin position="16"/>
        <end position="75"/>
    </location>
</feature>
<feature type="region of interest" description="Disordered" evidence="3">
    <location>
        <begin position="1"/>
        <end position="94"/>
    </location>
</feature>
<comment type="caution">
    <text evidence="5">The sequence shown here is derived from an EMBL/GenBank/DDBJ whole genome shotgun (WGS) entry which is preliminary data.</text>
</comment>
<evidence type="ECO:0000256" key="3">
    <source>
        <dbReference type="SAM" id="MobiDB-lite"/>
    </source>
</evidence>
<feature type="region of interest" description="Disordered" evidence="3">
    <location>
        <begin position="223"/>
        <end position="269"/>
    </location>
</feature>
<evidence type="ECO:0000256" key="1">
    <source>
        <dbReference type="ARBA" id="ARBA00023125"/>
    </source>
</evidence>
<evidence type="ECO:0000313" key="6">
    <source>
        <dbReference type="Proteomes" id="UP000789342"/>
    </source>
</evidence>
<dbReference type="InterPro" id="IPR050211">
    <property type="entry name" value="FOX_domain-containing"/>
</dbReference>
<dbReference type="Gene3D" id="1.10.10.10">
    <property type="entry name" value="Winged helix-like DNA-binding domain superfamily/Winged helix DNA-binding domain"/>
    <property type="match status" value="1"/>
</dbReference>
<feature type="non-terminal residue" evidence="5">
    <location>
        <position position="269"/>
    </location>
</feature>
<keyword evidence="1 2" id="KW-0238">DNA-binding</keyword>
<dbReference type="InterPro" id="IPR018122">
    <property type="entry name" value="TF_fork_head_CS_1"/>
</dbReference>
<dbReference type="SMART" id="SM00339">
    <property type="entry name" value="FH"/>
    <property type="match status" value="1"/>
</dbReference>
<dbReference type="AlphaFoldDB" id="A0A9N9J5U3"/>
<feature type="domain" description="Fork-head" evidence="4">
    <location>
        <begin position="114"/>
        <end position="225"/>
    </location>
</feature>
<organism evidence="5 6">
    <name type="scientific">Acaulospora morrowiae</name>
    <dbReference type="NCBI Taxonomy" id="94023"/>
    <lineage>
        <taxon>Eukaryota</taxon>
        <taxon>Fungi</taxon>
        <taxon>Fungi incertae sedis</taxon>
        <taxon>Mucoromycota</taxon>
        <taxon>Glomeromycotina</taxon>
        <taxon>Glomeromycetes</taxon>
        <taxon>Diversisporales</taxon>
        <taxon>Acaulosporaceae</taxon>
        <taxon>Acaulospora</taxon>
    </lineage>
</organism>